<dbReference type="OrthoDB" id="8523124at2"/>
<dbReference type="Gene3D" id="3.40.50.2000">
    <property type="entry name" value="Glycogen Phosphorylase B"/>
    <property type="match status" value="2"/>
</dbReference>
<protein>
    <submittedName>
        <fullName evidence="3">Glycosyltransferase involved in cell wall biosynthesis</fullName>
    </submittedName>
</protein>
<evidence type="ECO:0000313" key="3">
    <source>
        <dbReference type="EMBL" id="TDR19593.1"/>
    </source>
</evidence>
<reference evidence="3 4" key="1">
    <citation type="submission" date="2019-03" db="EMBL/GenBank/DDBJ databases">
        <title>Genomic Encyclopedia of Type Strains, Phase IV (KMG-IV): sequencing the most valuable type-strain genomes for metagenomic binning, comparative biology and taxonomic classification.</title>
        <authorList>
            <person name="Goeker M."/>
        </authorList>
    </citation>
    <scope>NUCLEOTIDE SEQUENCE [LARGE SCALE GENOMIC DNA]</scope>
    <source>
        <strain evidence="3 4">DSM 25488</strain>
    </source>
</reference>
<gene>
    <name evidence="3" type="ORF">C8D91_2150</name>
</gene>
<accession>A0A4R6XQG0</accession>
<keyword evidence="4" id="KW-1185">Reference proteome</keyword>
<evidence type="ECO:0000313" key="4">
    <source>
        <dbReference type="Proteomes" id="UP000295724"/>
    </source>
</evidence>
<evidence type="ECO:0000259" key="1">
    <source>
        <dbReference type="Pfam" id="PF00534"/>
    </source>
</evidence>
<dbReference type="RefSeq" id="WP_099019772.1">
    <property type="nucleotide sequence ID" value="NZ_NIHB01000004.1"/>
</dbReference>
<evidence type="ECO:0000259" key="2">
    <source>
        <dbReference type="Pfam" id="PF13439"/>
    </source>
</evidence>
<dbReference type="Proteomes" id="UP000295724">
    <property type="component" value="Unassembled WGS sequence"/>
</dbReference>
<dbReference type="InterPro" id="IPR028098">
    <property type="entry name" value="Glyco_trans_4-like_N"/>
</dbReference>
<organism evidence="3 4">
    <name type="scientific">Marinicella litoralis</name>
    <dbReference type="NCBI Taxonomy" id="644220"/>
    <lineage>
        <taxon>Bacteria</taxon>
        <taxon>Pseudomonadati</taxon>
        <taxon>Pseudomonadota</taxon>
        <taxon>Gammaproteobacteria</taxon>
        <taxon>Lysobacterales</taxon>
        <taxon>Marinicellaceae</taxon>
        <taxon>Marinicella</taxon>
    </lineage>
</organism>
<dbReference type="Pfam" id="PF13439">
    <property type="entry name" value="Glyco_transf_4"/>
    <property type="match status" value="1"/>
</dbReference>
<dbReference type="SUPFAM" id="SSF53756">
    <property type="entry name" value="UDP-Glycosyltransferase/glycogen phosphorylase"/>
    <property type="match status" value="1"/>
</dbReference>
<dbReference type="InterPro" id="IPR001296">
    <property type="entry name" value="Glyco_trans_1"/>
</dbReference>
<feature type="domain" description="Glycosyltransferase subfamily 4-like N-terminal" evidence="2">
    <location>
        <begin position="26"/>
        <end position="178"/>
    </location>
</feature>
<dbReference type="InterPro" id="IPR050194">
    <property type="entry name" value="Glycosyltransferase_grp1"/>
</dbReference>
<dbReference type="EMBL" id="SNZB01000004">
    <property type="protein sequence ID" value="TDR19593.1"/>
    <property type="molecule type" value="Genomic_DNA"/>
</dbReference>
<dbReference type="Pfam" id="PF00534">
    <property type="entry name" value="Glycos_transf_1"/>
    <property type="match status" value="1"/>
</dbReference>
<feature type="domain" description="Glycosyl transferase family 1" evidence="1">
    <location>
        <begin position="204"/>
        <end position="345"/>
    </location>
</feature>
<comment type="caution">
    <text evidence="3">The sequence shown here is derived from an EMBL/GenBank/DDBJ whole genome shotgun (WGS) entry which is preliminary data.</text>
</comment>
<dbReference type="PANTHER" id="PTHR45947">
    <property type="entry name" value="SULFOQUINOVOSYL TRANSFERASE SQD2"/>
    <property type="match status" value="1"/>
</dbReference>
<dbReference type="PANTHER" id="PTHR45947:SF3">
    <property type="entry name" value="SULFOQUINOVOSYL TRANSFERASE SQD2"/>
    <property type="match status" value="1"/>
</dbReference>
<name>A0A4R6XQG0_9GAMM</name>
<sequence>MIAAEGTNKPLKKKLTIMQVLPRMHVGGVERGTLEFSIYLKQQGHRPIVVSHGGPLVDELQRNGIKHIQLNVAKKSLLSLLSIKKIRKIIIEQGVEVVHARSRIPAWLCYWALKNMQQRPCFITTLHGLHSVNKYSSVMARGDRVIAVSATAKAYLNEHFTAQLKHDPVLIYRGVDAQFQYGYTNRHQWLQNMCEQFNGFNAWKKVLLPGRLSAVKGAEHLLSWLTGAPAATRLLLTACPDESNYSQNFHKKLQALGLDEKVVWLGVVRAMPDLYAAVDVVVSTNNKPESFGRTVLEALTVGKPVVAFDHGGVSEIMNRLYPEGLVDNGDDMALAEKINQFLQHAPTVKPHDEFQNTSMFEHTLALYQEALGQT</sequence>
<dbReference type="AlphaFoldDB" id="A0A4R6XQG0"/>
<keyword evidence="3" id="KW-0808">Transferase</keyword>
<proteinExistence type="predicted"/>
<dbReference type="GO" id="GO:0016757">
    <property type="term" value="F:glycosyltransferase activity"/>
    <property type="evidence" value="ECO:0007669"/>
    <property type="project" value="InterPro"/>
</dbReference>